<dbReference type="Pfam" id="PF24681">
    <property type="entry name" value="Kelch_KLHDC2_KLHL20_DRC7"/>
    <property type="match status" value="1"/>
</dbReference>
<dbReference type="PANTHER" id="PTHR46428:SF1">
    <property type="entry name" value="KELCH DOMAIN-CONTAINING PROTEIN 10"/>
    <property type="match status" value="1"/>
</dbReference>
<dbReference type="Proteomes" id="UP001159363">
    <property type="component" value="Chromosome 10"/>
</dbReference>
<dbReference type="EMBL" id="JARBHB010000011">
    <property type="protein sequence ID" value="KAJ8873291.1"/>
    <property type="molecule type" value="Genomic_DNA"/>
</dbReference>
<evidence type="ECO:0000256" key="1">
    <source>
        <dbReference type="ARBA" id="ARBA00022441"/>
    </source>
</evidence>
<organism evidence="3 4">
    <name type="scientific">Dryococelus australis</name>
    <dbReference type="NCBI Taxonomy" id="614101"/>
    <lineage>
        <taxon>Eukaryota</taxon>
        <taxon>Metazoa</taxon>
        <taxon>Ecdysozoa</taxon>
        <taxon>Arthropoda</taxon>
        <taxon>Hexapoda</taxon>
        <taxon>Insecta</taxon>
        <taxon>Pterygota</taxon>
        <taxon>Neoptera</taxon>
        <taxon>Polyneoptera</taxon>
        <taxon>Phasmatodea</taxon>
        <taxon>Verophasmatodea</taxon>
        <taxon>Anareolatae</taxon>
        <taxon>Phasmatidae</taxon>
        <taxon>Eurycanthinae</taxon>
        <taxon>Dryococelus</taxon>
    </lineage>
</organism>
<dbReference type="PANTHER" id="PTHR46428">
    <property type="entry name" value="KELCH DOMAIN-CONTAINING PROTEIN 10"/>
    <property type="match status" value="1"/>
</dbReference>
<keyword evidence="2" id="KW-0677">Repeat</keyword>
<dbReference type="InterPro" id="IPR015915">
    <property type="entry name" value="Kelch-typ_b-propeller"/>
</dbReference>
<evidence type="ECO:0000313" key="3">
    <source>
        <dbReference type="EMBL" id="KAJ8873291.1"/>
    </source>
</evidence>
<sequence>MGGHMLQMIHAFHMSEHRWEVLETHRDPLWGYPCGRCYHGFVQQGSRVFIMGGYNEGQILGDMWRLELRTLCWTALCCHLPQNVYFHSTAVTTSGCLYCFGGVRALQADCSRTADLYKMWLCVPSLEVMCCEAVRHYARHSPLFSRQHLARYGLPKNILASIFS</sequence>
<proteinExistence type="predicted"/>
<evidence type="ECO:0000256" key="2">
    <source>
        <dbReference type="ARBA" id="ARBA00022737"/>
    </source>
</evidence>
<accession>A0ABQ9GMM9</accession>
<comment type="caution">
    <text evidence="3">The sequence shown here is derived from an EMBL/GenBank/DDBJ whole genome shotgun (WGS) entry which is preliminary data.</text>
</comment>
<dbReference type="SUPFAM" id="SSF117281">
    <property type="entry name" value="Kelch motif"/>
    <property type="match status" value="1"/>
</dbReference>
<reference evidence="3 4" key="1">
    <citation type="submission" date="2023-02" db="EMBL/GenBank/DDBJ databases">
        <title>LHISI_Scaffold_Assembly.</title>
        <authorList>
            <person name="Stuart O.P."/>
            <person name="Cleave R."/>
            <person name="Magrath M.J.L."/>
            <person name="Mikheyev A.S."/>
        </authorList>
    </citation>
    <scope>NUCLEOTIDE SEQUENCE [LARGE SCALE GENOMIC DNA]</scope>
    <source>
        <strain evidence="3">Daus_M_001</strain>
        <tissue evidence="3">Leg muscle</tissue>
    </source>
</reference>
<evidence type="ECO:0000313" key="4">
    <source>
        <dbReference type="Proteomes" id="UP001159363"/>
    </source>
</evidence>
<gene>
    <name evidence="3" type="ORF">PR048_026925</name>
</gene>
<name>A0ABQ9GMM9_9NEOP</name>
<keyword evidence="1" id="KW-0880">Kelch repeat</keyword>
<protein>
    <submittedName>
        <fullName evidence="3">Uncharacterized protein</fullName>
    </submittedName>
</protein>
<dbReference type="InterPro" id="IPR052125">
    <property type="entry name" value="KLHDC10"/>
</dbReference>
<keyword evidence="4" id="KW-1185">Reference proteome</keyword>
<dbReference type="Gene3D" id="2.120.10.80">
    <property type="entry name" value="Kelch-type beta propeller"/>
    <property type="match status" value="1"/>
</dbReference>